<evidence type="ECO:0008006" key="4">
    <source>
        <dbReference type="Google" id="ProtNLM"/>
    </source>
</evidence>
<proteinExistence type="predicted"/>
<gene>
    <name evidence="2" type="ORF">SCWH03_27770</name>
</gene>
<evidence type="ECO:0000313" key="3">
    <source>
        <dbReference type="Proteomes" id="UP000484988"/>
    </source>
</evidence>
<dbReference type="RefSeq" id="WP_173264385.1">
    <property type="nucleotide sequence ID" value="NZ_BLLG01000006.1"/>
</dbReference>
<dbReference type="AlphaFoldDB" id="A0A6A0AV48"/>
<protein>
    <recommendedName>
        <fullName evidence="4">PE-PGRS family protein</fullName>
    </recommendedName>
</protein>
<feature type="compositionally biased region" description="Acidic residues" evidence="1">
    <location>
        <begin position="376"/>
        <end position="387"/>
    </location>
</feature>
<accession>A0A6A0AV48</accession>
<feature type="region of interest" description="Disordered" evidence="1">
    <location>
        <begin position="275"/>
        <end position="387"/>
    </location>
</feature>
<comment type="caution">
    <text evidence="2">The sequence shown here is derived from an EMBL/GenBank/DDBJ whole genome shotgun (WGS) entry which is preliminary data.</text>
</comment>
<sequence>MAEDQILADGGDPAGPFLGEYTPAGPVRHASARKASVMFYRNGGWSVATVSGVEHHNRRALARPHTVCEIALGTFRSPLRMELPAAGGTAFFDAEVDIHWTVENPYLAATEVVTDVAARLTAPVLERLREVSCQYPVHEAEQVDRAITGQCAGGRWDDLGSDLGLRVRLYVRVRVDDTTIRHMDDVRAAHASATLTRIHQDGFREMLQGGRLEQLSYMLAAQPEEAKEFLEKIRQEGRQDERERVDRLFALVAGGQIQSSDVERQALDLLDQGRHRITGPIGSLPARRRRPELPTGPEANRTDHADYSSRPNRSSHPNEPGGPDPFTPDWVADEPPRRGSRGTGPSTGPSTDPHVGSRTPRRSPDPEPPRRRRHDDEDDGWPWAEEE</sequence>
<dbReference type="EMBL" id="BLLG01000006">
    <property type="protein sequence ID" value="GFH36548.1"/>
    <property type="molecule type" value="Genomic_DNA"/>
</dbReference>
<reference evidence="2 3" key="1">
    <citation type="submission" date="2020-02" db="EMBL/GenBank/DDBJ databases">
        <title>Whole Genome Shotgun Sequence of Streptomyces sp. strain CWH03.</title>
        <authorList>
            <person name="Dohra H."/>
            <person name="Kodani S."/>
            <person name="Yamamura H."/>
        </authorList>
    </citation>
    <scope>NUCLEOTIDE SEQUENCE [LARGE SCALE GENOMIC DNA]</scope>
    <source>
        <strain evidence="2 3">CWH03</strain>
    </source>
</reference>
<dbReference type="Proteomes" id="UP000484988">
    <property type="component" value="Unassembled WGS sequence"/>
</dbReference>
<evidence type="ECO:0000256" key="1">
    <source>
        <dbReference type="SAM" id="MobiDB-lite"/>
    </source>
</evidence>
<name>A0A6A0AV48_9ACTN</name>
<organism evidence="2 3">
    <name type="scientific">Streptomyces pacificus</name>
    <dbReference type="NCBI Taxonomy" id="2705029"/>
    <lineage>
        <taxon>Bacteria</taxon>
        <taxon>Bacillati</taxon>
        <taxon>Actinomycetota</taxon>
        <taxon>Actinomycetes</taxon>
        <taxon>Kitasatosporales</taxon>
        <taxon>Streptomycetaceae</taxon>
        <taxon>Streptomyces</taxon>
    </lineage>
</organism>
<keyword evidence="3" id="KW-1185">Reference proteome</keyword>
<evidence type="ECO:0000313" key="2">
    <source>
        <dbReference type="EMBL" id="GFH36548.1"/>
    </source>
</evidence>